<gene>
    <name evidence="1" type="ORF">NM208_g12569</name>
</gene>
<protein>
    <submittedName>
        <fullName evidence="1">Uncharacterized protein</fullName>
    </submittedName>
</protein>
<proteinExistence type="predicted"/>
<evidence type="ECO:0000313" key="1">
    <source>
        <dbReference type="EMBL" id="KAJ3523138.1"/>
    </source>
</evidence>
<dbReference type="Proteomes" id="UP001148629">
    <property type="component" value="Unassembled WGS sequence"/>
</dbReference>
<organism evidence="1 2">
    <name type="scientific">Fusarium decemcellulare</name>
    <dbReference type="NCBI Taxonomy" id="57161"/>
    <lineage>
        <taxon>Eukaryota</taxon>
        <taxon>Fungi</taxon>
        <taxon>Dikarya</taxon>
        <taxon>Ascomycota</taxon>
        <taxon>Pezizomycotina</taxon>
        <taxon>Sordariomycetes</taxon>
        <taxon>Hypocreomycetidae</taxon>
        <taxon>Hypocreales</taxon>
        <taxon>Nectriaceae</taxon>
        <taxon>Fusarium</taxon>
        <taxon>Fusarium decemcellulare species complex</taxon>
    </lineage>
</organism>
<name>A0ACC1RPG7_9HYPO</name>
<accession>A0ACC1RPG7</accession>
<dbReference type="EMBL" id="JANRMS010002309">
    <property type="protein sequence ID" value="KAJ3523138.1"/>
    <property type="molecule type" value="Genomic_DNA"/>
</dbReference>
<comment type="caution">
    <text evidence="1">The sequence shown here is derived from an EMBL/GenBank/DDBJ whole genome shotgun (WGS) entry which is preliminary data.</text>
</comment>
<evidence type="ECO:0000313" key="2">
    <source>
        <dbReference type="Proteomes" id="UP001148629"/>
    </source>
</evidence>
<keyword evidence="2" id="KW-1185">Reference proteome</keyword>
<sequence>MAAINYVTEPPEGRVRTTVNPPTSAHEVIPAGIATTVIALIAVCLRLFTRKYVVKGVLGADDYLCITGLVFSFIFLGFLISALGNHIWDIPMEEYSPKFWQTTVASTLVYGVCIGLAKLSVLAFYLRISPDRLIRRAVHALLGLVCIYTLLFCLLTVFRCRPVAAGWDLSIEGEECLDKIIPMLTLAIANILIDVCVLCLPIRIVLPLQIPLPQKISLGLLFATGGL</sequence>
<reference evidence="1" key="1">
    <citation type="submission" date="2022-08" db="EMBL/GenBank/DDBJ databases">
        <title>Genome Sequence of Fusarium decemcellulare.</title>
        <authorList>
            <person name="Buettner E."/>
        </authorList>
    </citation>
    <scope>NUCLEOTIDE SEQUENCE</scope>
    <source>
        <strain evidence="1">Babe19</strain>
    </source>
</reference>